<dbReference type="Proteomes" id="UP000280834">
    <property type="component" value="Unassembled WGS sequence"/>
</dbReference>
<organism evidence="1 2">
    <name type="scientific">Brugia timori</name>
    <dbReference type="NCBI Taxonomy" id="42155"/>
    <lineage>
        <taxon>Eukaryota</taxon>
        <taxon>Metazoa</taxon>
        <taxon>Ecdysozoa</taxon>
        <taxon>Nematoda</taxon>
        <taxon>Chromadorea</taxon>
        <taxon>Rhabditida</taxon>
        <taxon>Spirurina</taxon>
        <taxon>Spiruromorpha</taxon>
        <taxon>Filarioidea</taxon>
        <taxon>Onchocercidae</taxon>
        <taxon>Brugia</taxon>
    </lineage>
</organism>
<evidence type="ECO:0000313" key="1">
    <source>
        <dbReference type="EMBL" id="VDO16546.1"/>
    </source>
</evidence>
<dbReference type="AlphaFoldDB" id="A0A3P7T6A9"/>
<proteinExistence type="predicted"/>
<sequence>MIDFVLDFNDFELEILSVKLCSSLCDCLLIVVAEFECFDCSVKHLELSSRLSEIFSELIDFLKITLQSKRNHSKIQLIKFDCFFILQF</sequence>
<protein>
    <submittedName>
        <fullName evidence="1">Uncharacterized protein</fullName>
    </submittedName>
</protein>
<evidence type="ECO:0000313" key="2">
    <source>
        <dbReference type="Proteomes" id="UP000280834"/>
    </source>
</evidence>
<accession>A0A3P7T6A9</accession>
<dbReference type="EMBL" id="UZAG01004220">
    <property type="protein sequence ID" value="VDO16546.1"/>
    <property type="molecule type" value="Genomic_DNA"/>
</dbReference>
<keyword evidence="2" id="KW-1185">Reference proteome</keyword>
<gene>
    <name evidence="1" type="ORF">BTMF_LOCUS4318</name>
</gene>
<name>A0A3P7T6A9_9BILA</name>
<reference evidence="1 2" key="1">
    <citation type="submission" date="2018-11" db="EMBL/GenBank/DDBJ databases">
        <authorList>
            <consortium name="Pathogen Informatics"/>
        </authorList>
    </citation>
    <scope>NUCLEOTIDE SEQUENCE [LARGE SCALE GENOMIC DNA]</scope>
</reference>